<protein>
    <submittedName>
        <fullName evidence="1">Uncharacterized protein</fullName>
    </submittedName>
</protein>
<organism evidence="1 2">
    <name type="scientific">Nephila pilipes</name>
    <name type="common">Giant wood spider</name>
    <name type="synonym">Nephila maculata</name>
    <dbReference type="NCBI Taxonomy" id="299642"/>
    <lineage>
        <taxon>Eukaryota</taxon>
        <taxon>Metazoa</taxon>
        <taxon>Ecdysozoa</taxon>
        <taxon>Arthropoda</taxon>
        <taxon>Chelicerata</taxon>
        <taxon>Arachnida</taxon>
        <taxon>Araneae</taxon>
        <taxon>Araneomorphae</taxon>
        <taxon>Entelegynae</taxon>
        <taxon>Araneoidea</taxon>
        <taxon>Nephilidae</taxon>
        <taxon>Nephila</taxon>
    </lineage>
</organism>
<dbReference type="EMBL" id="BMAW01020191">
    <property type="protein sequence ID" value="GFT66817.1"/>
    <property type="molecule type" value="Genomic_DNA"/>
</dbReference>
<reference evidence="1" key="1">
    <citation type="submission" date="2020-08" db="EMBL/GenBank/DDBJ databases">
        <title>Multicomponent nature underlies the extraordinary mechanical properties of spider dragline silk.</title>
        <authorList>
            <person name="Kono N."/>
            <person name="Nakamura H."/>
            <person name="Mori M."/>
            <person name="Yoshida Y."/>
            <person name="Ohtoshi R."/>
            <person name="Malay A.D."/>
            <person name="Moran D.A.P."/>
            <person name="Tomita M."/>
            <person name="Numata K."/>
            <person name="Arakawa K."/>
        </authorList>
    </citation>
    <scope>NUCLEOTIDE SEQUENCE</scope>
</reference>
<accession>A0A8X6PIL1</accession>
<dbReference type="Proteomes" id="UP000887013">
    <property type="component" value="Unassembled WGS sequence"/>
</dbReference>
<dbReference type="AlphaFoldDB" id="A0A8X6PIL1"/>
<name>A0A8X6PIL1_NEPPI</name>
<gene>
    <name evidence="1" type="ORF">NPIL_567601</name>
</gene>
<comment type="caution">
    <text evidence="1">The sequence shown here is derived from an EMBL/GenBank/DDBJ whole genome shotgun (WGS) entry which is preliminary data.</text>
</comment>
<evidence type="ECO:0000313" key="2">
    <source>
        <dbReference type="Proteomes" id="UP000887013"/>
    </source>
</evidence>
<evidence type="ECO:0000313" key="1">
    <source>
        <dbReference type="EMBL" id="GFT66817.1"/>
    </source>
</evidence>
<sequence length="113" mass="13207">MRNCFVSRQNSEEERIEHFPIFLSSMYLDGMDQDLSPYSVVRAKRGSDSKEWDQQSSIVTSSWGTGNKQTDWFWRRDSDVWLLLLLGQGKEYCMSPVLTSIYDSFLYPDPGYV</sequence>
<keyword evidence="2" id="KW-1185">Reference proteome</keyword>
<proteinExistence type="predicted"/>